<evidence type="ECO:0000313" key="8">
    <source>
        <dbReference type="EMBL" id="ODV64153.1"/>
    </source>
</evidence>
<evidence type="ECO:0000256" key="2">
    <source>
        <dbReference type="ARBA" id="ARBA00007103"/>
    </source>
</evidence>
<dbReference type="GO" id="GO:0019344">
    <property type="term" value="P:cysteine biosynthetic process"/>
    <property type="evidence" value="ECO:0007669"/>
    <property type="project" value="UniProtKB-KW"/>
</dbReference>
<evidence type="ECO:0000256" key="4">
    <source>
        <dbReference type="ARBA" id="ARBA00022679"/>
    </source>
</evidence>
<gene>
    <name evidence="8" type="ORF">ASCRUDRAFT_30270</name>
</gene>
<dbReference type="InterPro" id="IPR050214">
    <property type="entry name" value="Cys_Synth/Cystath_Beta-Synth"/>
</dbReference>
<sequence length="366" mass="40110">MFLFHSNHHNNNHLPPVKTNGIESLIGNTPLILINSLSNYFNCEIYAKLELNNLAGSAKDRVALSIIKKAEKDGLIKPNNNDVIFEGTSGSTGISFATIASPLGYKCHISVPSDTSDEKLLLLKTLGAEIDKVSPASIVDPNHNVNIAKKLADQLTNDKSTNSVGFFANQFENEQNWKTHFDTTGPEIYSQLNAQIDYFVHGCGTGGTITGVSKYLKSKSSTVKTYLADPQGSGFFNRINHGVMYNNVEREGHRRRHQIDTIIEGIGLNRITKNFLAGEDLIDGAIRVTDDQALKMAKFLLVNDGLFWGSSSAVSCVAAIKLAQKQSQKGKKIVVIACDSGNRHLSKFWKEASKISSDISIEEILK</sequence>
<protein>
    <submittedName>
        <fullName evidence="8">Pyridoxal phosphate-dependent enzyme, beta subunit</fullName>
    </submittedName>
</protein>
<dbReference type="InterPro" id="IPR001926">
    <property type="entry name" value="TrpB-like_PALP"/>
</dbReference>
<comment type="cofactor">
    <cofactor evidence="1">
        <name>pyridoxal 5'-phosphate</name>
        <dbReference type="ChEBI" id="CHEBI:597326"/>
    </cofactor>
</comment>
<evidence type="ECO:0000256" key="1">
    <source>
        <dbReference type="ARBA" id="ARBA00001933"/>
    </source>
</evidence>
<dbReference type="InParanoid" id="A0A1D2VRB1"/>
<dbReference type="AlphaFoldDB" id="A0A1D2VRB1"/>
<keyword evidence="6" id="KW-0198">Cysteine biosynthesis</keyword>
<evidence type="ECO:0000313" key="9">
    <source>
        <dbReference type="Proteomes" id="UP000095038"/>
    </source>
</evidence>
<keyword evidence="3" id="KW-0028">Amino-acid biosynthesis</keyword>
<keyword evidence="4" id="KW-0808">Transferase</keyword>
<organism evidence="8 9">
    <name type="scientific">Ascoidea rubescens DSM 1968</name>
    <dbReference type="NCBI Taxonomy" id="1344418"/>
    <lineage>
        <taxon>Eukaryota</taxon>
        <taxon>Fungi</taxon>
        <taxon>Dikarya</taxon>
        <taxon>Ascomycota</taxon>
        <taxon>Saccharomycotina</taxon>
        <taxon>Saccharomycetes</taxon>
        <taxon>Ascoideaceae</taxon>
        <taxon>Ascoidea</taxon>
    </lineage>
</organism>
<evidence type="ECO:0000256" key="6">
    <source>
        <dbReference type="ARBA" id="ARBA00023192"/>
    </source>
</evidence>
<feature type="domain" description="Tryptophan synthase beta chain-like PALP" evidence="7">
    <location>
        <begin position="23"/>
        <end position="339"/>
    </location>
</feature>
<dbReference type="RefSeq" id="XP_020050460.1">
    <property type="nucleotide sequence ID" value="XM_020190173.1"/>
</dbReference>
<dbReference type="Proteomes" id="UP000095038">
    <property type="component" value="Unassembled WGS sequence"/>
</dbReference>
<dbReference type="GO" id="GO:0016740">
    <property type="term" value="F:transferase activity"/>
    <property type="evidence" value="ECO:0007669"/>
    <property type="project" value="UniProtKB-KW"/>
</dbReference>
<name>A0A1D2VRB1_9ASCO</name>
<reference evidence="9" key="1">
    <citation type="submission" date="2016-05" db="EMBL/GenBank/DDBJ databases">
        <title>Comparative genomics of biotechnologically important yeasts.</title>
        <authorList>
            <consortium name="DOE Joint Genome Institute"/>
            <person name="Riley R."/>
            <person name="Haridas S."/>
            <person name="Wolfe K.H."/>
            <person name="Lopes M.R."/>
            <person name="Hittinger C.T."/>
            <person name="Goker M."/>
            <person name="Salamov A."/>
            <person name="Wisecaver J."/>
            <person name="Long T.M."/>
            <person name="Aerts A.L."/>
            <person name="Barry K."/>
            <person name="Choi C."/>
            <person name="Clum A."/>
            <person name="Coughlan A.Y."/>
            <person name="Deshpande S."/>
            <person name="Douglass A.P."/>
            <person name="Hanson S.J."/>
            <person name="Klenk H.-P."/>
            <person name="Labutti K."/>
            <person name="Lapidus A."/>
            <person name="Lindquist E."/>
            <person name="Lipzen A."/>
            <person name="Meier-Kolthoff J.P."/>
            <person name="Ohm R.A."/>
            <person name="Otillar R.P."/>
            <person name="Pangilinan J."/>
            <person name="Peng Y."/>
            <person name="Rokas A."/>
            <person name="Rosa C.A."/>
            <person name="Scheuner C."/>
            <person name="Sibirny A.A."/>
            <person name="Slot J.C."/>
            <person name="Stielow J.B."/>
            <person name="Sun H."/>
            <person name="Kurtzman C.P."/>
            <person name="Blackwell M."/>
            <person name="Grigoriev I.V."/>
            <person name="Jeffries T.W."/>
        </authorList>
    </citation>
    <scope>NUCLEOTIDE SEQUENCE [LARGE SCALE GENOMIC DNA]</scope>
    <source>
        <strain evidence="9">DSM 1968</strain>
    </source>
</reference>
<dbReference type="CDD" id="cd01561">
    <property type="entry name" value="CBS_like"/>
    <property type="match status" value="1"/>
</dbReference>
<evidence type="ECO:0000256" key="5">
    <source>
        <dbReference type="ARBA" id="ARBA00022898"/>
    </source>
</evidence>
<keyword evidence="9" id="KW-1185">Reference proteome</keyword>
<dbReference type="Pfam" id="PF00291">
    <property type="entry name" value="PALP"/>
    <property type="match status" value="1"/>
</dbReference>
<keyword evidence="5" id="KW-0663">Pyridoxal phosphate</keyword>
<dbReference type="FunFam" id="3.40.50.1100:FF:000016">
    <property type="entry name" value="Cysteine synthase A"/>
    <property type="match status" value="1"/>
</dbReference>
<dbReference type="EMBL" id="KV454475">
    <property type="protein sequence ID" value="ODV64153.1"/>
    <property type="molecule type" value="Genomic_DNA"/>
</dbReference>
<dbReference type="STRING" id="1344418.A0A1D2VRB1"/>
<dbReference type="PANTHER" id="PTHR10314">
    <property type="entry name" value="CYSTATHIONINE BETA-SYNTHASE"/>
    <property type="match status" value="1"/>
</dbReference>
<proteinExistence type="inferred from homology"/>
<accession>A0A1D2VRB1</accession>
<evidence type="ECO:0000256" key="3">
    <source>
        <dbReference type="ARBA" id="ARBA00022605"/>
    </source>
</evidence>
<dbReference type="SUPFAM" id="SSF53686">
    <property type="entry name" value="Tryptophan synthase beta subunit-like PLP-dependent enzymes"/>
    <property type="match status" value="1"/>
</dbReference>
<comment type="similarity">
    <text evidence="2">Belongs to the cysteine synthase/cystathionine beta-synthase family.</text>
</comment>
<dbReference type="Gene3D" id="3.40.50.1100">
    <property type="match status" value="2"/>
</dbReference>
<dbReference type="InterPro" id="IPR036052">
    <property type="entry name" value="TrpB-like_PALP_sf"/>
</dbReference>
<dbReference type="OrthoDB" id="10259545at2759"/>
<dbReference type="GeneID" id="30963809"/>
<evidence type="ECO:0000259" key="7">
    <source>
        <dbReference type="Pfam" id="PF00291"/>
    </source>
</evidence>
<dbReference type="FunCoup" id="A0A1D2VRB1">
    <property type="interactions" value="240"/>
</dbReference>